<reference evidence="2" key="3">
    <citation type="submission" date="2018-08" db="UniProtKB">
        <authorList>
            <consortium name="EnsemblPlants"/>
        </authorList>
    </citation>
    <scope>IDENTIFICATION</scope>
    <source>
        <strain evidence="2">cv. Bd21</strain>
    </source>
</reference>
<dbReference type="EMBL" id="CM000882">
    <property type="protein sequence ID" value="PNT69542.1"/>
    <property type="molecule type" value="Genomic_DNA"/>
</dbReference>
<keyword evidence="3" id="KW-1185">Reference proteome</keyword>
<evidence type="ECO:0000313" key="2">
    <source>
        <dbReference type="EnsemblPlants" id="PNT69542"/>
    </source>
</evidence>
<sequence>MAGYCYDHHAIRDCVSACFGPKQSSSIQVSSKKLKETGTRELHQQSWKLDDCLGVCRLHRLAFAYDVMR</sequence>
<dbReference type="Gramene" id="PNT69542">
    <property type="protein sequence ID" value="PNT69542"/>
    <property type="gene ID" value="BRADI_3g57367v3"/>
</dbReference>
<name>A0A2K2D5H9_BRADI</name>
<organism evidence="1">
    <name type="scientific">Brachypodium distachyon</name>
    <name type="common">Purple false brome</name>
    <name type="synonym">Trachynia distachya</name>
    <dbReference type="NCBI Taxonomy" id="15368"/>
    <lineage>
        <taxon>Eukaryota</taxon>
        <taxon>Viridiplantae</taxon>
        <taxon>Streptophyta</taxon>
        <taxon>Embryophyta</taxon>
        <taxon>Tracheophyta</taxon>
        <taxon>Spermatophyta</taxon>
        <taxon>Magnoliopsida</taxon>
        <taxon>Liliopsida</taxon>
        <taxon>Poales</taxon>
        <taxon>Poaceae</taxon>
        <taxon>BOP clade</taxon>
        <taxon>Pooideae</taxon>
        <taxon>Stipodae</taxon>
        <taxon>Brachypodieae</taxon>
        <taxon>Brachypodium</taxon>
    </lineage>
</organism>
<dbReference type="Proteomes" id="UP000008810">
    <property type="component" value="Chromosome 3"/>
</dbReference>
<evidence type="ECO:0000313" key="1">
    <source>
        <dbReference type="EMBL" id="PNT69542.1"/>
    </source>
</evidence>
<proteinExistence type="predicted"/>
<protein>
    <submittedName>
        <fullName evidence="1 2">Uncharacterized protein</fullName>
    </submittedName>
</protein>
<dbReference type="EnsemblPlants" id="PNT69542">
    <property type="protein sequence ID" value="PNT69542"/>
    <property type="gene ID" value="BRADI_3g57367v3"/>
</dbReference>
<dbReference type="AlphaFoldDB" id="A0A2K2D5H9"/>
<gene>
    <name evidence="1" type="ORF">BRADI_3g57367v3</name>
</gene>
<reference evidence="1 2" key="1">
    <citation type="journal article" date="2010" name="Nature">
        <title>Genome sequencing and analysis of the model grass Brachypodium distachyon.</title>
        <authorList>
            <consortium name="International Brachypodium Initiative"/>
        </authorList>
    </citation>
    <scope>NUCLEOTIDE SEQUENCE [LARGE SCALE GENOMIC DNA]</scope>
    <source>
        <strain evidence="1 2">Bd21</strain>
    </source>
</reference>
<reference evidence="1" key="2">
    <citation type="submission" date="2017-06" db="EMBL/GenBank/DDBJ databases">
        <title>WGS assembly of Brachypodium distachyon.</title>
        <authorList>
            <consortium name="The International Brachypodium Initiative"/>
            <person name="Lucas S."/>
            <person name="Harmon-Smith M."/>
            <person name="Lail K."/>
            <person name="Tice H."/>
            <person name="Grimwood J."/>
            <person name="Bruce D."/>
            <person name="Barry K."/>
            <person name="Shu S."/>
            <person name="Lindquist E."/>
            <person name="Wang M."/>
            <person name="Pitluck S."/>
            <person name="Vogel J.P."/>
            <person name="Garvin D.F."/>
            <person name="Mockler T.C."/>
            <person name="Schmutz J."/>
            <person name="Rokhsar D."/>
            <person name="Bevan M.W."/>
        </authorList>
    </citation>
    <scope>NUCLEOTIDE SEQUENCE</scope>
    <source>
        <strain evidence="1">Bd21</strain>
    </source>
</reference>
<dbReference type="InParanoid" id="A0A2K2D5H9"/>
<evidence type="ECO:0000313" key="3">
    <source>
        <dbReference type="Proteomes" id="UP000008810"/>
    </source>
</evidence>
<accession>A0A2K2D5H9</accession>